<dbReference type="EMBL" id="AWOR01000032">
    <property type="protein sequence ID" value="KGH30997.1"/>
    <property type="molecule type" value="Genomic_DNA"/>
</dbReference>
<accession>A0A096HPV0</accession>
<proteinExistence type="predicted"/>
<dbReference type="Proteomes" id="UP000029553">
    <property type="component" value="Unassembled WGS sequence"/>
</dbReference>
<dbReference type="Pfam" id="PF14430">
    <property type="entry name" value="Imm1"/>
    <property type="match status" value="1"/>
</dbReference>
<organism evidence="1 2">
    <name type="scientific">Comamonas testosteroni</name>
    <name type="common">Pseudomonas testosteroni</name>
    <dbReference type="NCBI Taxonomy" id="285"/>
    <lineage>
        <taxon>Bacteria</taxon>
        <taxon>Pseudomonadati</taxon>
        <taxon>Pseudomonadota</taxon>
        <taxon>Betaproteobacteria</taxon>
        <taxon>Burkholderiales</taxon>
        <taxon>Comamonadaceae</taxon>
        <taxon>Comamonas</taxon>
    </lineage>
</organism>
<evidence type="ECO:0008006" key="3">
    <source>
        <dbReference type="Google" id="ProtNLM"/>
    </source>
</evidence>
<comment type="caution">
    <text evidence="1">The sequence shown here is derived from an EMBL/GenBank/DDBJ whole genome shotgun (WGS) entry which is preliminary data.</text>
</comment>
<evidence type="ECO:0000313" key="1">
    <source>
        <dbReference type="EMBL" id="KGH30997.1"/>
    </source>
</evidence>
<reference evidence="1 2" key="1">
    <citation type="submission" date="2013-09" db="EMBL/GenBank/DDBJ databases">
        <title>High correlation between genotypes and phenotypes of environmental bacteria Comamonas testosteroni strains.</title>
        <authorList>
            <person name="Liu L."/>
            <person name="Zhu W."/>
            <person name="Xia X."/>
            <person name="Xu B."/>
            <person name="Luo M."/>
            <person name="Wang G."/>
        </authorList>
    </citation>
    <scope>NUCLEOTIDE SEQUENCE [LARGE SCALE GENOMIC DNA]</scope>
    <source>
        <strain evidence="1 2">JL40</strain>
    </source>
</reference>
<dbReference type="RefSeq" id="WP_034367258.1">
    <property type="nucleotide sequence ID" value="NZ_AWOR01000032.1"/>
</dbReference>
<name>A0A096HPV0_COMTE</name>
<sequence>MITFDFNGESQLVTSTESMRRLLSRYDETPEFELWAIFSYGPSLCMLRNGGHALLMYLRQEGDSGFSSRSGADCETTVEYRLANGQRDEYPLAWCIDVKQCYEAFAFFFENAGAKLESISWKED</sequence>
<evidence type="ECO:0000313" key="2">
    <source>
        <dbReference type="Proteomes" id="UP000029553"/>
    </source>
</evidence>
<protein>
    <recommendedName>
        <fullName evidence="3">Immunity protein Imm1</fullName>
    </recommendedName>
</protein>
<dbReference type="InterPro" id="IPR025680">
    <property type="entry name" value="DddI"/>
</dbReference>
<gene>
    <name evidence="1" type="ORF">P353_07320</name>
</gene>
<dbReference type="AlphaFoldDB" id="A0A096HPV0"/>